<dbReference type="InterPro" id="IPR011856">
    <property type="entry name" value="tRNA_endonuc-like_dom_sf"/>
</dbReference>
<dbReference type="GO" id="GO:0016787">
    <property type="term" value="F:hydrolase activity"/>
    <property type="evidence" value="ECO:0007669"/>
    <property type="project" value="UniProtKB-KW"/>
</dbReference>
<feature type="region of interest" description="Disordered" evidence="2">
    <location>
        <begin position="73"/>
        <end position="101"/>
    </location>
</feature>
<dbReference type="AlphaFoldDB" id="A0AAJ5FH41"/>
<keyword evidence="3" id="KW-1133">Transmembrane helix</keyword>
<evidence type="ECO:0000256" key="1">
    <source>
        <dbReference type="ARBA" id="ARBA00022801"/>
    </source>
</evidence>
<organism evidence="5 6">
    <name type="scientific">Levilactobacillus brevis</name>
    <name type="common">Lactobacillus brevis</name>
    <dbReference type="NCBI Taxonomy" id="1580"/>
    <lineage>
        <taxon>Bacteria</taxon>
        <taxon>Bacillati</taxon>
        <taxon>Bacillota</taxon>
        <taxon>Bacilli</taxon>
        <taxon>Lactobacillales</taxon>
        <taxon>Lactobacillaceae</taxon>
        <taxon>Levilactobacillus</taxon>
    </lineage>
</organism>
<protein>
    <recommendedName>
        <fullName evidence="4">Restriction endonuclease type IV Mrr domain-containing protein</fullName>
    </recommendedName>
</protein>
<dbReference type="Gene3D" id="3.40.1350.10">
    <property type="match status" value="1"/>
</dbReference>
<reference evidence="5" key="1">
    <citation type="submission" date="2018-05" db="EMBL/GenBank/DDBJ databases">
        <title>Genome Comparison of Lactic Acid Bacteria Isolated from non-Wheat Sourdough.</title>
        <authorList>
            <person name="Rice T."/>
            <person name="Axel C."/>
            <person name="Lynch K.M."/>
            <person name="Benz C."/>
            <person name="Arendt E.K."/>
            <person name="Coffey A."/>
        </authorList>
    </citation>
    <scope>NUCLEOTIDE SEQUENCE</scope>
    <source>
        <strain evidence="5">TR055</strain>
    </source>
</reference>
<dbReference type="Proteomes" id="UP000785759">
    <property type="component" value="Unassembled WGS sequence"/>
</dbReference>
<keyword evidence="3" id="KW-0812">Transmembrane</keyword>
<dbReference type="RefSeq" id="WP_110139694.1">
    <property type="nucleotide sequence ID" value="NZ_CP021456.1"/>
</dbReference>
<sequence>MSKLFDFLFGFFILVCFLSVVVHYWQILLISLIIIAIIIISNHVYKKHTNNTSNSESRITPLLDESSTSSQSIEDTMNTMSNDQPSAASDHPLNTTDSLSSNENTVNLNSFSKKEIDFYISGVLATLGYTGIHITRQLTNQAVDITAKKAEKLIAIKYISDSKTIDEQVIRTLFTNDYVNYDNHILITNGAFTNNVITLSQKLGIELWDLTKLSEPHSPMKTSHQTEIYPVPQNNSIEIVSESISSINVLPAPPTKPFSISTGLHFVGKDITPGRYRVTTPVGSGNFFGDDINIILSHQPKTNNGEVGSYTADFAASQRVKVSGIASVLFEPIIDRHYHHRLSPGKWVVGLDIAPGYYSIVASQGSGNVYSYAADINEVLSTNPTDYSEVPSVMAELLVGQEFSTDVPELLLISIQ</sequence>
<evidence type="ECO:0000256" key="2">
    <source>
        <dbReference type="SAM" id="MobiDB-lite"/>
    </source>
</evidence>
<evidence type="ECO:0000259" key="4">
    <source>
        <dbReference type="Pfam" id="PF04471"/>
    </source>
</evidence>
<dbReference type="InterPro" id="IPR007560">
    <property type="entry name" value="Restrct_endonuc_IV_Mrr"/>
</dbReference>
<feature type="transmembrane region" description="Helical" evidence="3">
    <location>
        <begin position="7"/>
        <end position="40"/>
    </location>
</feature>
<feature type="domain" description="Restriction endonuclease type IV Mrr" evidence="4">
    <location>
        <begin position="109"/>
        <end position="214"/>
    </location>
</feature>
<dbReference type="InterPro" id="IPR011335">
    <property type="entry name" value="Restrct_endonuc-II-like"/>
</dbReference>
<dbReference type="GO" id="GO:0009307">
    <property type="term" value="P:DNA restriction-modification system"/>
    <property type="evidence" value="ECO:0007669"/>
    <property type="project" value="InterPro"/>
</dbReference>
<accession>A0AAJ5FH41</accession>
<evidence type="ECO:0000313" key="6">
    <source>
        <dbReference type="Proteomes" id="UP000785759"/>
    </source>
</evidence>
<keyword evidence="1" id="KW-0378">Hydrolase</keyword>
<comment type="caution">
    <text evidence="5">The sequence shown here is derived from an EMBL/GenBank/DDBJ whole genome shotgun (WGS) entry which is preliminary data.</text>
</comment>
<dbReference type="Pfam" id="PF04471">
    <property type="entry name" value="Mrr_cat"/>
    <property type="match status" value="1"/>
</dbReference>
<name>A0AAJ5FH41_LEVBR</name>
<evidence type="ECO:0000256" key="3">
    <source>
        <dbReference type="SAM" id="Phobius"/>
    </source>
</evidence>
<dbReference type="GO" id="GO:0004519">
    <property type="term" value="F:endonuclease activity"/>
    <property type="evidence" value="ECO:0007669"/>
    <property type="project" value="InterPro"/>
</dbReference>
<dbReference type="EMBL" id="QFDK01000013">
    <property type="protein sequence ID" value="TOZ02415.1"/>
    <property type="molecule type" value="Genomic_DNA"/>
</dbReference>
<dbReference type="GO" id="GO:0003677">
    <property type="term" value="F:DNA binding"/>
    <property type="evidence" value="ECO:0007669"/>
    <property type="project" value="InterPro"/>
</dbReference>
<keyword evidence="3" id="KW-0472">Membrane</keyword>
<proteinExistence type="predicted"/>
<gene>
    <name evidence="5" type="ORF">DIS17_11090</name>
</gene>
<dbReference type="SUPFAM" id="SSF52980">
    <property type="entry name" value="Restriction endonuclease-like"/>
    <property type="match status" value="1"/>
</dbReference>
<evidence type="ECO:0000313" key="5">
    <source>
        <dbReference type="EMBL" id="TOZ02415.1"/>
    </source>
</evidence>